<feature type="region of interest" description="Disordered" evidence="1">
    <location>
        <begin position="275"/>
        <end position="381"/>
    </location>
</feature>
<feature type="compositionally biased region" description="Low complexity" evidence="1">
    <location>
        <begin position="316"/>
        <end position="335"/>
    </location>
</feature>
<dbReference type="AlphaFoldDB" id="A0A9P4M9H3"/>
<dbReference type="Proteomes" id="UP000799772">
    <property type="component" value="Unassembled WGS sequence"/>
</dbReference>
<accession>A0A9P4M9H3</accession>
<feature type="compositionally biased region" description="Low complexity" evidence="1">
    <location>
        <begin position="286"/>
        <end position="303"/>
    </location>
</feature>
<dbReference type="EMBL" id="ML978122">
    <property type="protein sequence ID" value="KAF2102808.1"/>
    <property type="molecule type" value="Genomic_DNA"/>
</dbReference>
<name>A0A9P4M9H3_9PEZI</name>
<evidence type="ECO:0000313" key="3">
    <source>
        <dbReference type="EMBL" id="KAF2102808.1"/>
    </source>
</evidence>
<evidence type="ECO:0000256" key="1">
    <source>
        <dbReference type="SAM" id="MobiDB-lite"/>
    </source>
</evidence>
<feature type="region of interest" description="Disordered" evidence="1">
    <location>
        <begin position="403"/>
        <end position="486"/>
    </location>
</feature>
<keyword evidence="4" id="KW-1185">Reference proteome</keyword>
<evidence type="ECO:0000313" key="4">
    <source>
        <dbReference type="Proteomes" id="UP000799772"/>
    </source>
</evidence>
<keyword evidence="2" id="KW-0472">Membrane</keyword>
<feature type="compositionally biased region" description="Basic and acidic residues" evidence="1">
    <location>
        <begin position="538"/>
        <end position="564"/>
    </location>
</feature>
<feature type="compositionally biased region" description="Basic and acidic residues" evidence="1">
    <location>
        <begin position="704"/>
        <end position="729"/>
    </location>
</feature>
<gene>
    <name evidence="3" type="ORF">NA57DRAFT_52360</name>
</gene>
<evidence type="ECO:0000256" key="2">
    <source>
        <dbReference type="SAM" id="Phobius"/>
    </source>
</evidence>
<feature type="transmembrane region" description="Helical" evidence="2">
    <location>
        <begin position="59"/>
        <end position="79"/>
    </location>
</feature>
<keyword evidence="2" id="KW-1133">Transmembrane helix</keyword>
<feature type="compositionally biased region" description="Basic and acidic residues" evidence="1">
    <location>
        <begin position="612"/>
        <end position="644"/>
    </location>
</feature>
<feature type="compositionally biased region" description="Basic and acidic residues" evidence="1">
    <location>
        <begin position="446"/>
        <end position="458"/>
    </location>
</feature>
<comment type="caution">
    <text evidence="3">The sequence shown here is derived from an EMBL/GenBank/DDBJ whole genome shotgun (WGS) entry which is preliminary data.</text>
</comment>
<feature type="transmembrane region" description="Helical" evidence="2">
    <location>
        <begin position="91"/>
        <end position="111"/>
    </location>
</feature>
<proteinExistence type="predicted"/>
<sequence>MVFTAASRAANAANDPTYLLKLRIRGALTVLLLIPLGCLASVVAASSNFQSPAWKIDTRVWPCIPLVVISLLWNIINLAVLTKWKRPLNPLINVILHALLTILFVAIGAWATHSAASASSVAANNPYAPAPGSDPTQSNKPHQITADNGTTILVTPSNIKLCPAFTSCEAQETWMQTTQHRAIVALAGCAIFFLCLPIHILLTVLFIRDYQIRRRRAKDTNSDDLPLDASNGAQRNLKHPYTNLDDGDGTTSQVNLLRQGRGGLGFHKPFLGNDSGISVNTDRPQTAKTGQTAKSTTTTATTSKRPRWGRPKSNGPSLPLFSLSRSSSIASTIASRRSKNKTIQTNKDLPPVPQIDQKHRAPPTPKLTAFPPSPKSPKFPKEISVPPPVKIANNSQVTLAPSIKTPKSFEFPRLPQKNPAGAETPKVPENVPKISVDRPLSPVGDPLDRESFDYREPELTALPEESDRPGSPQTNRPTSPFSNLADIDRIRSLRASIFGADSLLPPRSSMASSGRISPSMFQRSHSPFGGSSAGRSSPWRERAERRALETELAREKAEREKELLEAQAKAHRAAEKMESAYLRDEMARLEEKETMRRKRLEDRVQKLKDTLEELKRIQDEEEERQKEREERERKEEEEFQEELRSIIGSGGNGQGPGVKAGVGHARVESYSSAGQGRVVEQHVKSKERPHKEGRGDGEFAAANEVKKGEVGEVGKETDRRRYSWEDGHG</sequence>
<organism evidence="3 4">
    <name type="scientific">Rhizodiscina lignyota</name>
    <dbReference type="NCBI Taxonomy" id="1504668"/>
    <lineage>
        <taxon>Eukaryota</taxon>
        <taxon>Fungi</taxon>
        <taxon>Dikarya</taxon>
        <taxon>Ascomycota</taxon>
        <taxon>Pezizomycotina</taxon>
        <taxon>Dothideomycetes</taxon>
        <taxon>Pleosporomycetidae</taxon>
        <taxon>Aulographales</taxon>
        <taxon>Rhizodiscinaceae</taxon>
        <taxon>Rhizodiscina</taxon>
    </lineage>
</organism>
<feature type="compositionally biased region" description="Polar residues" evidence="1">
    <location>
        <begin position="471"/>
        <end position="482"/>
    </location>
</feature>
<reference evidence="3" key="1">
    <citation type="journal article" date="2020" name="Stud. Mycol.">
        <title>101 Dothideomycetes genomes: a test case for predicting lifestyles and emergence of pathogens.</title>
        <authorList>
            <person name="Haridas S."/>
            <person name="Albert R."/>
            <person name="Binder M."/>
            <person name="Bloem J."/>
            <person name="Labutti K."/>
            <person name="Salamov A."/>
            <person name="Andreopoulos B."/>
            <person name="Baker S."/>
            <person name="Barry K."/>
            <person name="Bills G."/>
            <person name="Bluhm B."/>
            <person name="Cannon C."/>
            <person name="Castanera R."/>
            <person name="Culley D."/>
            <person name="Daum C."/>
            <person name="Ezra D."/>
            <person name="Gonzalez J."/>
            <person name="Henrissat B."/>
            <person name="Kuo A."/>
            <person name="Liang C."/>
            <person name="Lipzen A."/>
            <person name="Lutzoni F."/>
            <person name="Magnuson J."/>
            <person name="Mondo S."/>
            <person name="Nolan M."/>
            <person name="Ohm R."/>
            <person name="Pangilinan J."/>
            <person name="Park H.-J."/>
            <person name="Ramirez L."/>
            <person name="Alfaro M."/>
            <person name="Sun H."/>
            <person name="Tritt A."/>
            <person name="Yoshinaga Y."/>
            <person name="Zwiers L.-H."/>
            <person name="Turgeon B."/>
            <person name="Goodwin S."/>
            <person name="Spatafora J."/>
            <person name="Crous P."/>
            <person name="Grigoriev I."/>
        </authorList>
    </citation>
    <scope>NUCLEOTIDE SEQUENCE</scope>
    <source>
        <strain evidence="3">CBS 133067</strain>
    </source>
</reference>
<protein>
    <submittedName>
        <fullName evidence="3">Uncharacterized protein</fullName>
    </submittedName>
</protein>
<feature type="compositionally biased region" description="Polar residues" evidence="1">
    <location>
        <begin position="275"/>
        <end position="284"/>
    </location>
</feature>
<dbReference type="OrthoDB" id="3935074at2759"/>
<feature type="transmembrane region" description="Helical" evidence="2">
    <location>
        <begin position="182"/>
        <end position="207"/>
    </location>
</feature>
<feature type="region of interest" description="Disordered" evidence="1">
    <location>
        <begin position="501"/>
        <end position="577"/>
    </location>
</feature>
<feature type="compositionally biased region" description="Basic and acidic residues" evidence="1">
    <location>
        <begin position="679"/>
        <end position="697"/>
    </location>
</feature>
<feature type="region of interest" description="Disordered" evidence="1">
    <location>
        <begin position="217"/>
        <end position="251"/>
    </location>
</feature>
<feature type="region of interest" description="Disordered" evidence="1">
    <location>
        <begin position="612"/>
        <end position="729"/>
    </location>
</feature>
<feature type="transmembrane region" description="Helical" evidence="2">
    <location>
        <begin position="27"/>
        <end position="47"/>
    </location>
</feature>
<feature type="compositionally biased region" description="Gly residues" evidence="1">
    <location>
        <begin position="648"/>
        <end position="660"/>
    </location>
</feature>
<keyword evidence="2" id="KW-0812">Transmembrane</keyword>
<feature type="compositionally biased region" description="Polar residues" evidence="1">
    <location>
        <begin position="509"/>
        <end position="525"/>
    </location>
</feature>